<evidence type="ECO:0000313" key="3">
    <source>
        <dbReference type="Proteomes" id="UP000053825"/>
    </source>
</evidence>
<keyword evidence="3" id="KW-1185">Reference proteome</keyword>
<reference evidence="2 3" key="1">
    <citation type="submission" date="2015-07" db="EMBL/GenBank/DDBJ databases">
        <title>The genome of Habropoda laboriosa.</title>
        <authorList>
            <person name="Pan H."/>
            <person name="Kapheim K."/>
        </authorList>
    </citation>
    <scope>NUCLEOTIDE SEQUENCE [LARGE SCALE GENOMIC DNA]</scope>
    <source>
        <strain evidence="2">0110345459</strain>
    </source>
</reference>
<dbReference type="InterPro" id="IPR011009">
    <property type="entry name" value="Kinase-like_dom_sf"/>
</dbReference>
<dbReference type="InterPro" id="IPR004119">
    <property type="entry name" value="EcKL"/>
</dbReference>
<evidence type="ECO:0000259" key="1">
    <source>
        <dbReference type="SMART" id="SM00587"/>
    </source>
</evidence>
<dbReference type="SUPFAM" id="SSF56112">
    <property type="entry name" value="Protein kinase-like (PK-like)"/>
    <property type="match status" value="1"/>
</dbReference>
<feature type="domain" description="CHK kinase-like" evidence="1">
    <location>
        <begin position="128"/>
        <end position="323"/>
    </location>
</feature>
<organism evidence="2 3">
    <name type="scientific">Habropoda laboriosa</name>
    <dbReference type="NCBI Taxonomy" id="597456"/>
    <lineage>
        <taxon>Eukaryota</taxon>
        <taxon>Metazoa</taxon>
        <taxon>Ecdysozoa</taxon>
        <taxon>Arthropoda</taxon>
        <taxon>Hexapoda</taxon>
        <taxon>Insecta</taxon>
        <taxon>Pterygota</taxon>
        <taxon>Neoptera</taxon>
        <taxon>Endopterygota</taxon>
        <taxon>Hymenoptera</taxon>
        <taxon>Apocrita</taxon>
        <taxon>Aculeata</taxon>
        <taxon>Apoidea</taxon>
        <taxon>Anthophila</taxon>
        <taxon>Apidae</taxon>
        <taxon>Habropoda</taxon>
    </lineage>
</organism>
<dbReference type="SMART" id="SM00587">
    <property type="entry name" value="CHK"/>
    <property type="match status" value="1"/>
</dbReference>
<dbReference type="OrthoDB" id="411145at2759"/>
<dbReference type="EMBL" id="KQ415041">
    <property type="protein sequence ID" value="KOC58860.1"/>
    <property type="molecule type" value="Genomic_DNA"/>
</dbReference>
<name>A0A0L7QJX5_9HYME</name>
<dbReference type="InterPro" id="IPR015897">
    <property type="entry name" value="CHK_kinase-like"/>
</dbReference>
<dbReference type="Gene3D" id="3.90.1200.10">
    <property type="match status" value="1"/>
</dbReference>
<dbReference type="PANTHER" id="PTHR11012">
    <property type="entry name" value="PROTEIN KINASE-LIKE DOMAIN-CONTAINING"/>
    <property type="match status" value="1"/>
</dbReference>
<dbReference type="PANTHER" id="PTHR11012:SF56">
    <property type="entry name" value="CHK KINASE-LIKE DOMAIN-CONTAINING PROTEIN-RELATED"/>
    <property type="match status" value="1"/>
</dbReference>
<dbReference type="STRING" id="597456.A0A0L7QJX5"/>
<dbReference type="Pfam" id="PF02958">
    <property type="entry name" value="EcKL"/>
    <property type="match status" value="1"/>
</dbReference>
<evidence type="ECO:0000313" key="2">
    <source>
        <dbReference type="EMBL" id="KOC58860.1"/>
    </source>
</evidence>
<proteinExistence type="predicted"/>
<accession>A0A0L7QJX5</accession>
<dbReference type="Proteomes" id="UP000053825">
    <property type="component" value="Unassembled WGS sequence"/>
</dbReference>
<gene>
    <name evidence="2" type="ORF">WH47_01384</name>
</gene>
<sequence>MEINHLGINEHVFEKALRRKFSVENVKILENTCCCISDVGTNFLSDLYEASIRYAIISNNGETKYEGSVSAIIKTEPSNEISRDIVRKQDLFAIELKFLRDVLPRIRETVDCQLGPSLWYGSTNPHVLVMENLKERGFIMKDRQKGLSFEHCCLAIERIAKLHAGSVAVNEKNPEIMEHFKNGGIVSTKCPVTFSKLMEVSLVRIGNQIKQWSDERCVRAADKIIKLSETILPRCMDVYKYDFDEFCVLNHGDSWINNMMFVENEKGQPIDFLLVDYQMAVYTSPAIDLLYFLNICPEYDIKYDKDDYFLKIYLDTLEETMKSISCKRKPPTMQQLKAAIHKRRVYAILSGIILYLRMMANKEDTEGFQKVEELTYETIMDVFKNPDAVKLTHKMIPIMDERGYFD</sequence>
<protein>
    <recommendedName>
        <fullName evidence="1">CHK kinase-like domain-containing protein</fullName>
    </recommendedName>
</protein>
<dbReference type="AlphaFoldDB" id="A0A0L7QJX5"/>